<name>A0A1W1CZT9_9ZZZZ</name>
<dbReference type="AlphaFoldDB" id="A0A1W1CZT9"/>
<evidence type="ECO:0000256" key="1">
    <source>
        <dbReference type="SAM" id="Phobius"/>
    </source>
</evidence>
<accession>A0A1W1CZT9</accession>
<keyword evidence="1" id="KW-1133">Transmembrane helix</keyword>
<feature type="transmembrane region" description="Helical" evidence="1">
    <location>
        <begin position="5"/>
        <end position="23"/>
    </location>
</feature>
<protein>
    <submittedName>
        <fullName evidence="2">Uncharacterized protein</fullName>
    </submittedName>
</protein>
<keyword evidence="1" id="KW-0472">Membrane</keyword>
<organism evidence="2">
    <name type="scientific">hydrothermal vent metagenome</name>
    <dbReference type="NCBI Taxonomy" id="652676"/>
    <lineage>
        <taxon>unclassified sequences</taxon>
        <taxon>metagenomes</taxon>
        <taxon>ecological metagenomes</taxon>
    </lineage>
</organism>
<evidence type="ECO:0000313" key="2">
    <source>
        <dbReference type="EMBL" id="SFV71370.1"/>
    </source>
</evidence>
<sequence length="62" mass="7206">MKHLILAICFFTIGIVILVWGLYNILIPQYLYSGPTPLATIISIPMLFKAYKEYKLYKKILI</sequence>
<feature type="transmembrane region" description="Helical" evidence="1">
    <location>
        <begin position="29"/>
        <end position="48"/>
    </location>
</feature>
<gene>
    <name evidence="2" type="ORF">MNB_SV-13-1281</name>
</gene>
<keyword evidence="1" id="KW-0812">Transmembrane</keyword>
<reference evidence="2" key="1">
    <citation type="submission" date="2016-10" db="EMBL/GenBank/DDBJ databases">
        <authorList>
            <person name="de Groot N.N."/>
        </authorList>
    </citation>
    <scope>NUCLEOTIDE SEQUENCE</scope>
</reference>
<dbReference type="EMBL" id="FPHM01000235">
    <property type="protein sequence ID" value="SFV71370.1"/>
    <property type="molecule type" value="Genomic_DNA"/>
</dbReference>
<proteinExistence type="predicted"/>